<dbReference type="OrthoDB" id="2974133at2"/>
<accession>A0A238LF97</accession>
<keyword evidence="1" id="KW-0472">Membrane</keyword>
<dbReference type="InterPro" id="IPR013099">
    <property type="entry name" value="K_chnl_dom"/>
</dbReference>
<organism evidence="3 4">
    <name type="scientific">Flavimaricola marinus</name>
    <dbReference type="NCBI Taxonomy" id="1819565"/>
    <lineage>
        <taxon>Bacteria</taxon>
        <taxon>Pseudomonadati</taxon>
        <taxon>Pseudomonadota</taxon>
        <taxon>Alphaproteobacteria</taxon>
        <taxon>Rhodobacterales</taxon>
        <taxon>Paracoccaceae</taxon>
        <taxon>Flavimaricola</taxon>
    </lineage>
</organism>
<sequence>MVLQIALGSLILIASIVIAGTVFWLMESSLLRVRPWLIRKPHRPKLIGLICMAALGALGIVTIAVWIWALTFWSLGVFDTLETCVYFALVVFTTLGYGDLLLPQQWQLLGGMAAVNGLMNIGLLTALMLEAGRYVRTIQLEALREQS</sequence>
<keyword evidence="4" id="KW-1185">Reference proteome</keyword>
<feature type="transmembrane region" description="Helical" evidence="1">
    <location>
        <begin position="85"/>
        <end position="102"/>
    </location>
</feature>
<proteinExistence type="predicted"/>
<dbReference type="AlphaFoldDB" id="A0A238LF97"/>
<feature type="transmembrane region" description="Helical" evidence="1">
    <location>
        <begin position="6"/>
        <end position="25"/>
    </location>
</feature>
<dbReference type="Gene3D" id="1.10.287.70">
    <property type="match status" value="1"/>
</dbReference>
<reference evidence="3 4" key="1">
    <citation type="submission" date="2017-05" db="EMBL/GenBank/DDBJ databases">
        <authorList>
            <person name="Song R."/>
            <person name="Chenine A.L."/>
            <person name="Ruprecht R.M."/>
        </authorList>
    </citation>
    <scope>NUCLEOTIDE SEQUENCE [LARGE SCALE GENOMIC DNA]</scope>
    <source>
        <strain evidence="3 4">CECT 8899</strain>
    </source>
</reference>
<keyword evidence="1" id="KW-0812">Transmembrane</keyword>
<evidence type="ECO:0000256" key="1">
    <source>
        <dbReference type="SAM" id="Phobius"/>
    </source>
</evidence>
<keyword evidence="1" id="KW-1133">Transmembrane helix</keyword>
<dbReference type="Proteomes" id="UP000201613">
    <property type="component" value="Unassembled WGS sequence"/>
</dbReference>
<name>A0A238LF97_9RHOB</name>
<feature type="transmembrane region" description="Helical" evidence="1">
    <location>
        <begin position="109"/>
        <end position="129"/>
    </location>
</feature>
<feature type="transmembrane region" description="Helical" evidence="1">
    <location>
        <begin position="46"/>
        <end position="73"/>
    </location>
</feature>
<evidence type="ECO:0000313" key="3">
    <source>
        <dbReference type="EMBL" id="SMY08387.1"/>
    </source>
</evidence>
<dbReference type="EMBL" id="FXZK01000004">
    <property type="protein sequence ID" value="SMY08387.1"/>
    <property type="molecule type" value="Genomic_DNA"/>
</dbReference>
<evidence type="ECO:0000313" key="4">
    <source>
        <dbReference type="Proteomes" id="UP000201613"/>
    </source>
</evidence>
<evidence type="ECO:0000259" key="2">
    <source>
        <dbReference type="Pfam" id="PF07885"/>
    </source>
</evidence>
<gene>
    <name evidence="3" type="ORF">LOM8899_02538</name>
</gene>
<dbReference type="Pfam" id="PF07885">
    <property type="entry name" value="Ion_trans_2"/>
    <property type="match status" value="1"/>
</dbReference>
<feature type="domain" description="Potassium channel" evidence="2">
    <location>
        <begin position="60"/>
        <end position="130"/>
    </location>
</feature>
<dbReference type="SUPFAM" id="SSF81324">
    <property type="entry name" value="Voltage-gated potassium channels"/>
    <property type="match status" value="1"/>
</dbReference>
<dbReference type="RefSeq" id="WP_093992561.1">
    <property type="nucleotide sequence ID" value="NZ_FXZK01000004.1"/>
</dbReference>
<protein>
    <submittedName>
        <fullName evidence="3">Ion channel</fullName>
    </submittedName>
</protein>